<sequence length="713" mass="78645">MCKKFTLFVLMAALSLFAATDMSAQLAGRTISAASQTAGKVKVTSPQKPSFSLGKVEISVRLSMQKAKNDYGTVVSVLKEDFHGFATGSIGAPDLNTVLTYAFPGECEYPWINFKPGYTQQQGWGGANVWQAGGTVCLNADGENFSHLNTPMLNVSGYQNIAIVRFDARTAEGMANQIMIEAAETFNMSPTWDLLGAFPLPPVTQEWQTYEVIFYGGGSYSIFNIVVNDHPVYIDNLEVYQIDQYVSTPKALPHTNYKGSSFDANWTKVAEAESYLLDVYSRSANGADVEYLLEAQAVNDTTFNVTNAESGKTYYYEVRARKGTHVSIVSKAMEVFDLEVPKMNPVNNLTASAEDVTYTASWNAVPSAERYNYFARFKRTAAADGAFFVTDENFDGIKTPTGELTGWTIENPSTYTYDEVYLSDLAQAGWKGTNYAPYTDYICLDAWQYIFNHTDAGLISPELDLSKDGGKIDLSVKLYATKYVGDDGQGNQVEGYTRAAIALFQYDETVGDYVQSELLYLNESDGLVDQWKVFNVSLTKGTERSVIGIYAVYAPENLYVDDLKITQKYKAGESLPDPFLFKRYLESESIDVNVPERVFKNEMFHQVAAVKHGGQGVQYQGYKTTPFSPLQSFGVCPSPTNLTPSVSMTKAMVQVIGDNIHIDNVHGEAVSIYDFSGRLVYSDYSGNGSIVVNLGQGGTFIVKVGNRSVKLTY</sequence>
<evidence type="ECO:0000256" key="2">
    <source>
        <dbReference type="ARBA" id="ARBA00022670"/>
    </source>
</evidence>
<organism evidence="6 7">
    <name type="scientific">Porphyromonas gingivalis F0570</name>
    <dbReference type="NCBI Taxonomy" id="1227271"/>
    <lineage>
        <taxon>Bacteria</taxon>
        <taxon>Pseudomonadati</taxon>
        <taxon>Bacteroidota</taxon>
        <taxon>Bacteroidia</taxon>
        <taxon>Bacteroidales</taxon>
        <taxon>Porphyromonadaceae</taxon>
        <taxon>Porphyromonas</taxon>
    </lineage>
</organism>
<evidence type="ECO:0000256" key="1">
    <source>
        <dbReference type="ARBA" id="ARBA00006067"/>
    </source>
</evidence>
<keyword evidence="3" id="KW-0788">Thiol protease</keyword>
<gene>
    <name evidence="6" type="ORF">HMPREF1555_00590</name>
</gene>
<evidence type="ECO:0000313" key="7">
    <source>
        <dbReference type="Proteomes" id="UP000016630"/>
    </source>
</evidence>
<dbReference type="GO" id="GO:0006508">
    <property type="term" value="P:proteolysis"/>
    <property type="evidence" value="ECO:0007669"/>
    <property type="project" value="UniProtKB-KW"/>
</dbReference>
<dbReference type="SUPFAM" id="SSF49265">
    <property type="entry name" value="Fibronectin type III"/>
    <property type="match status" value="1"/>
</dbReference>
<dbReference type="InterPro" id="IPR013783">
    <property type="entry name" value="Ig-like_fold"/>
</dbReference>
<dbReference type="Proteomes" id="UP000016630">
    <property type="component" value="Unassembled WGS sequence"/>
</dbReference>
<dbReference type="HOGENOM" id="CLU_421424_0_0_10"/>
<dbReference type="InterPro" id="IPR036116">
    <property type="entry name" value="FN3_sf"/>
</dbReference>
<comment type="caution">
    <text evidence="6">The sequence shown here is derived from an EMBL/GenBank/DDBJ whole genome shotgun (WGS) entry which is preliminary data.</text>
</comment>
<dbReference type="PATRIC" id="fig|1227271.3.peg.524"/>
<keyword evidence="3" id="KW-0378">Hydrolase</keyword>
<evidence type="ECO:0000256" key="5">
    <source>
        <dbReference type="SAM" id="SignalP"/>
    </source>
</evidence>
<feature type="signal peptide" evidence="5">
    <location>
        <begin position="1"/>
        <end position="18"/>
    </location>
</feature>
<comment type="similarity">
    <text evidence="1">Belongs to the peptidase C25 family.</text>
</comment>
<name>A0A0E2LRX2_PORGN</name>
<evidence type="ECO:0000313" key="6">
    <source>
        <dbReference type="EMBL" id="ERJ68026.1"/>
    </source>
</evidence>
<proteinExistence type="inferred from homology"/>
<accession>A0A0E2LRX2</accession>
<dbReference type="GO" id="GO:0008234">
    <property type="term" value="F:cysteine-type peptidase activity"/>
    <property type="evidence" value="ECO:0007669"/>
    <property type="project" value="UniProtKB-KW"/>
</dbReference>
<protein>
    <submittedName>
        <fullName evidence="6">Fibronectin type III domain protein</fullName>
    </submittedName>
</protein>
<reference evidence="6 7" key="1">
    <citation type="submission" date="2013-06" db="EMBL/GenBank/DDBJ databases">
        <authorList>
            <person name="Weinstock G."/>
            <person name="Sodergren E."/>
            <person name="Lobos E.A."/>
            <person name="Fulton L."/>
            <person name="Fulton R."/>
            <person name="Courtney L."/>
            <person name="Fronick C."/>
            <person name="O'Laughlin M."/>
            <person name="Godfrey J."/>
            <person name="Wilson R.M."/>
            <person name="Miner T."/>
            <person name="Farmer C."/>
            <person name="Delehaunty K."/>
            <person name="Cordes M."/>
            <person name="Minx P."/>
            <person name="Tomlinson C."/>
            <person name="Chen J."/>
            <person name="Wollam A."/>
            <person name="Pepin K.H."/>
            <person name="Bhonagiri V."/>
            <person name="Zhang X."/>
            <person name="Warren W."/>
            <person name="Mitreva M."/>
            <person name="Mardis E.R."/>
            <person name="Wilson R.K."/>
        </authorList>
    </citation>
    <scope>NUCLEOTIDE SEQUENCE [LARGE SCALE GENOMIC DNA]</scope>
    <source>
        <strain evidence="6 7">F0570</strain>
    </source>
</reference>
<feature type="chain" id="PRO_5002398876" evidence="5">
    <location>
        <begin position="19"/>
        <end position="713"/>
    </location>
</feature>
<dbReference type="Gene3D" id="2.60.40.10">
    <property type="entry name" value="Immunoglobulins"/>
    <property type="match status" value="1"/>
</dbReference>
<keyword evidence="4" id="KW-0843">Virulence</keyword>
<dbReference type="AlphaFoldDB" id="A0A0E2LRX2"/>
<dbReference type="RefSeq" id="WP_021665191.1">
    <property type="nucleotide sequence ID" value="NZ_KI259131.1"/>
</dbReference>
<evidence type="ECO:0000256" key="3">
    <source>
        <dbReference type="ARBA" id="ARBA00022807"/>
    </source>
</evidence>
<keyword evidence="2" id="KW-0645">Protease</keyword>
<dbReference type="EMBL" id="AWUW01000035">
    <property type="protein sequence ID" value="ERJ68026.1"/>
    <property type="molecule type" value="Genomic_DNA"/>
</dbReference>
<keyword evidence="5" id="KW-0732">Signal</keyword>
<evidence type="ECO:0000256" key="4">
    <source>
        <dbReference type="ARBA" id="ARBA00023026"/>
    </source>
</evidence>